<feature type="region of interest" description="Disordered" evidence="1">
    <location>
        <begin position="1"/>
        <end position="70"/>
    </location>
</feature>
<feature type="non-terminal residue" evidence="2">
    <location>
        <position position="1"/>
    </location>
</feature>
<reference evidence="2 3" key="1">
    <citation type="submission" date="2022-12" db="EMBL/GenBank/DDBJ databases">
        <authorList>
            <person name="Abashina T."/>
            <person name="Solyanikova I."/>
            <person name="Delegan Y."/>
        </authorList>
    </citation>
    <scope>NUCLEOTIDE SEQUENCE [LARGE SCALE GENOMIC DNA]</scope>
    <source>
        <strain evidence="2 3">IPS92ro</strain>
    </source>
</reference>
<dbReference type="Gene3D" id="3.50.50.60">
    <property type="entry name" value="FAD/NAD(P)-binding domain"/>
    <property type="match status" value="1"/>
</dbReference>
<gene>
    <name evidence="2" type="ORF">O3S69_32690</name>
</gene>
<accession>A0ABT4PCD3</accession>
<feature type="compositionally biased region" description="Basic and acidic residues" evidence="1">
    <location>
        <begin position="52"/>
        <end position="61"/>
    </location>
</feature>
<name>A0ABT4PCD3_9ACTN</name>
<evidence type="ECO:0000256" key="1">
    <source>
        <dbReference type="SAM" id="MobiDB-lite"/>
    </source>
</evidence>
<evidence type="ECO:0000313" key="2">
    <source>
        <dbReference type="EMBL" id="MCZ4638805.1"/>
    </source>
</evidence>
<sequence>PPRRARGREGIPPMWRDRRWQTPDRDPIGTWVHGRIALPGDAAHPPPYMAQDAHDHADRVTPVRPAPAHL</sequence>
<feature type="compositionally biased region" description="Basic and acidic residues" evidence="1">
    <location>
        <begin position="15"/>
        <end position="27"/>
    </location>
</feature>
<keyword evidence="3" id="KW-1185">Reference proteome</keyword>
<dbReference type="InterPro" id="IPR036188">
    <property type="entry name" value="FAD/NAD-bd_sf"/>
</dbReference>
<comment type="caution">
    <text evidence="2">The sequence shown here is derived from an EMBL/GenBank/DDBJ whole genome shotgun (WGS) entry which is preliminary data.</text>
</comment>
<evidence type="ECO:0000313" key="3">
    <source>
        <dbReference type="Proteomes" id="UP001301132"/>
    </source>
</evidence>
<proteinExistence type="predicted"/>
<organism evidence="2 3">
    <name type="scientific">Streptomyces rubrogriseus</name>
    <dbReference type="NCBI Taxonomy" id="194673"/>
    <lineage>
        <taxon>Bacteria</taxon>
        <taxon>Bacillati</taxon>
        <taxon>Actinomycetota</taxon>
        <taxon>Actinomycetes</taxon>
        <taxon>Kitasatosporales</taxon>
        <taxon>Streptomycetaceae</taxon>
        <taxon>Streptomyces</taxon>
        <taxon>Streptomyces violaceoruber group</taxon>
    </lineage>
</organism>
<dbReference type="Proteomes" id="UP001301132">
    <property type="component" value="Unassembled WGS sequence"/>
</dbReference>
<dbReference type="EMBL" id="JAPWHU010000691">
    <property type="protein sequence ID" value="MCZ4638805.1"/>
    <property type="molecule type" value="Genomic_DNA"/>
</dbReference>
<protein>
    <submittedName>
        <fullName evidence="2">Uncharacterized protein</fullName>
    </submittedName>
</protein>